<dbReference type="EMBL" id="JAQIHS010000014">
    <property type="protein sequence ID" value="MDN4369187.1"/>
    <property type="molecule type" value="Genomic_DNA"/>
</dbReference>
<evidence type="ECO:0000259" key="2">
    <source>
        <dbReference type="Pfam" id="PF15540"/>
    </source>
</evidence>
<dbReference type="PANTHER" id="PTHR32305">
    <property type="match status" value="1"/>
</dbReference>
<dbReference type="PRINTS" id="PR00394">
    <property type="entry name" value="RHSPROTEIN"/>
</dbReference>
<dbReference type="Gene3D" id="3.55.50.10">
    <property type="entry name" value="Baseplate protein-like domains"/>
    <property type="match status" value="1"/>
</dbReference>
<feature type="compositionally biased region" description="Basic and acidic residues" evidence="1">
    <location>
        <begin position="516"/>
        <end position="526"/>
    </location>
</feature>
<dbReference type="Gene3D" id="4.10.220.110">
    <property type="match status" value="1"/>
</dbReference>
<dbReference type="PANTHER" id="PTHR32305:SF15">
    <property type="entry name" value="PROTEIN RHSA-RELATED"/>
    <property type="match status" value="1"/>
</dbReference>
<dbReference type="NCBIfam" id="TIGR03361">
    <property type="entry name" value="VI_Rhs_Vgr"/>
    <property type="match status" value="1"/>
</dbReference>
<dbReference type="Gene3D" id="2.30.110.50">
    <property type="match status" value="1"/>
</dbReference>
<feature type="region of interest" description="Disordered" evidence="1">
    <location>
        <begin position="488"/>
        <end position="526"/>
    </location>
</feature>
<dbReference type="NCBIfam" id="TIGR01646">
    <property type="entry name" value="vgr_GE"/>
    <property type="match status" value="1"/>
</dbReference>
<evidence type="ECO:0000313" key="4">
    <source>
        <dbReference type="Proteomes" id="UP001169985"/>
    </source>
</evidence>
<dbReference type="InterPro" id="IPR017847">
    <property type="entry name" value="T6SS_RhsGE_Vgr_subset"/>
</dbReference>
<reference evidence="3" key="2">
    <citation type="submission" date="2023-01" db="EMBL/GenBank/DDBJ databases">
        <authorList>
            <person name="Hamerlinck H."/>
            <person name="Aerssens A."/>
            <person name="Boelens J."/>
            <person name="Messiaen A.-S."/>
            <person name="Vandendriessche S."/>
            <person name="Velghe A."/>
            <person name="Verhasselt B."/>
            <person name="Leroux-Roels I."/>
        </authorList>
    </citation>
    <scope>NUCLEOTIDE SEQUENCE</scope>
    <source>
        <strain evidence="3">UZG-GERCF-220920-Env23</strain>
    </source>
</reference>
<organism evidence="3 4">
    <name type="scientific">Citrobacter portucalensis</name>
    <dbReference type="NCBI Taxonomy" id="1639133"/>
    <lineage>
        <taxon>Bacteria</taxon>
        <taxon>Pseudomonadati</taxon>
        <taxon>Pseudomonadota</taxon>
        <taxon>Gammaproteobacteria</taxon>
        <taxon>Enterobacterales</taxon>
        <taxon>Enterobacteriaceae</taxon>
        <taxon>Citrobacter</taxon>
        <taxon>Citrobacter freundii complex</taxon>
    </lineage>
</organism>
<reference evidence="3" key="1">
    <citation type="journal article" date="2023" name="Antimicrob Resist Infect Control">
        <title>Sanitary installations and wastewater plumbing as reservoir for the long-term circulation and transmission of carbapenemase producing Citrobacter freundii clones in a hospital setting.</title>
        <authorList>
            <person name="Hamerlinck H."/>
            <person name="Aerssens A."/>
            <person name="Boelens J."/>
            <person name="Dehaene A."/>
            <person name="McMahon M."/>
            <person name="Messiaen A.S."/>
            <person name="Vandendriessche S."/>
            <person name="Velghe A."/>
            <person name="Leroux-Roels I."/>
            <person name="Verhasselt B."/>
        </authorList>
    </citation>
    <scope>NUCLEOTIDE SEQUENCE</scope>
    <source>
        <strain evidence="3">UZG-GERCF-220920-Env23</strain>
    </source>
</reference>
<dbReference type="Pfam" id="PF05954">
    <property type="entry name" value="Phage_GPD"/>
    <property type="match status" value="1"/>
</dbReference>
<evidence type="ECO:0000313" key="3">
    <source>
        <dbReference type="EMBL" id="MDN4369187.1"/>
    </source>
</evidence>
<comment type="caution">
    <text evidence="3">The sequence shown here is derived from an EMBL/GenBank/DDBJ whole genome shotgun (WGS) entry which is preliminary data.</text>
</comment>
<feature type="domain" description="Bacterial toxin 47" evidence="2">
    <location>
        <begin position="403"/>
        <end position="516"/>
    </location>
</feature>
<evidence type="ECO:0000256" key="1">
    <source>
        <dbReference type="SAM" id="MobiDB-lite"/>
    </source>
</evidence>
<dbReference type="InterPro" id="IPR050708">
    <property type="entry name" value="T6SS_VgrG/RHS"/>
</dbReference>
<dbReference type="SUPFAM" id="SSF69279">
    <property type="entry name" value="Phage tail proteins"/>
    <property type="match status" value="2"/>
</dbReference>
<sequence length="526" mass="59677">MSLKGLRFTLDVDGQDAGTFAVVNFWLMQNNSVPFVLDVDVASDEFDREAKNLLEKNATLTIWQGPKALRYVKGVVASFGMKENNRWQMLYRFRIQPPLWRSTLRQNFRIFQQQDIRTISATLLDENGVTDWTSSFNTDHPPREFCVQYGESDLAFLSRLWAEEGIFFYDKPAPDSPDQKLTLCDDVAGLSPLKEAITFNPNTTTEVADECISTFHYEANVRPSSVMSKDYTFKTPGWEGKFNQQGENLNSQFTQYEIYDYPGRFKDEQHGQDFTRYQMDGLRNNAERASGSSNSPKLWPGSFTPLARYEKGQLHYAITDTVGRIQELMSEDGTLVWRGKQQLWGREESRNREDSPTCQLRFPGQYEDTESGLYYNRFRYYDCESGQYLCADPIGLRGGINPYSYVRNPLRWSDPLGLALLEHQPDFDAARRTGFENAGMINPEDVTFSKVDPQTGTVVEFKGPNGAKVAYDAPHADMDVIAGHDKPHVGWQSAGKRGSGGANRGNVTYDGPQHPHRSDSKGNGKC</sequence>
<gene>
    <name evidence="3" type="primary">tssI</name>
    <name evidence="3" type="ORF">PEY55_12935</name>
</gene>
<dbReference type="NCBIfam" id="TIGR03696">
    <property type="entry name" value="Rhs_assc_core"/>
    <property type="match status" value="1"/>
</dbReference>
<dbReference type="InterPro" id="IPR029103">
    <property type="entry name" value="Ntox47"/>
</dbReference>
<accession>A0AAW7LVR1</accession>
<proteinExistence type="predicted"/>
<dbReference type="AlphaFoldDB" id="A0AAW7LVR1"/>
<dbReference type="InterPro" id="IPR022385">
    <property type="entry name" value="Rhs_assc_core"/>
</dbReference>
<dbReference type="Pfam" id="PF15540">
    <property type="entry name" value="Ntox47"/>
    <property type="match status" value="1"/>
</dbReference>
<dbReference type="InterPro" id="IPR006533">
    <property type="entry name" value="T6SS_Vgr_RhsGE"/>
</dbReference>
<protein>
    <submittedName>
        <fullName evidence="3">Type VI secretion system tip protein TssI/VgrG</fullName>
    </submittedName>
</protein>
<dbReference type="Proteomes" id="UP001169985">
    <property type="component" value="Unassembled WGS sequence"/>
</dbReference>
<name>A0AAW7LVR1_9ENTR</name>